<organism evidence="1 2">
    <name type="scientific">Coptis chinensis</name>
    <dbReference type="NCBI Taxonomy" id="261450"/>
    <lineage>
        <taxon>Eukaryota</taxon>
        <taxon>Viridiplantae</taxon>
        <taxon>Streptophyta</taxon>
        <taxon>Embryophyta</taxon>
        <taxon>Tracheophyta</taxon>
        <taxon>Spermatophyta</taxon>
        <taxon>Magnoliopsida</taxon>
        <taxon>Ranunculales</taxon>
        <taxon>Ranunculaceae</taxon>
        <taxon>Coptidoideae</taxon>
        <taxon>Coptis</taxon>
    </lineage>
</organism>
<dbReference type="OrthoDB" id="1906820at2759"/>
<reference evidence="1 2" key="1">
    <citation type="submission" date="2020-10" db="EMBL/GenBank/DDBJ databases">
        <title>The Coptis chinensis genome and diversification of protoberbering-type alkaloids.</title>
        <authorList>
            <person name="Wang B."/>
            <person name="Shu S."/>
            <person name="Song C."/>
            <person name="Liu Y."/>
        </authorList>
    </citation>
    <scope>NUCLEOTIDE SEQUENCE [LARGE SCALE GENOMIC DNA]</scope>
    <source>
        <strain evidence="1">HL-2020</strain>
        <tissue evidence="1">Leaf</tissue>
    </source>
</reference>
<dbReference type="AlphaFoldDB" id="A0A835M987"/>
<comment type="caution">
    <text evidence="1">The sequence shown here is derived from an EMBL/GenBank/DDBJ whole genome shotgun (WGS) entry which is preliminary data.</text>
</comment>
<accession>A0A835M987</accession>
<dbReference type="Proteomes" id="UP000631114">
    <property type="component" value="Unassembled WGS sequence"/>
</dbReference>
<dbReference type="EMBL" id="JADFTS010000002">
    <property type="protein sequence ID" value="KAF9618474.1"/>
    <property type="molecule type" value="Genomic_DNA"/>
</dbReference>
<sequence length="182" mass="20281">MLTCLEETAEKPNQNLTCLGVVLWYIWIARNDARFNGKSQDPRRTLRGIRSTVRLMHEGTLVQARGIKTKIAIGWTPPPQGSLKLDIDGSALNGCGAAGDGCLEEVKVLLSITTSCEDIKLLLQSVEYAVCRNHREANYGADALANFASSLAHTWDWLQVSKKYAELDDEFKDIPLSFWELL</sequence>
<evidence type="ECO:0008006" key="3">
    <source>
        <dbReference type="Google" id="ProtNLM"/>
    </source>
</evidence>
<evidence type="ECO:0000313" key="1">
    <source>
        <dbReference type="EMBL" id="KAF9618474.1"/>
    </source>
</evidence>
<gene>
    <name evidence="1" type="ORF">IFM89_001875</name>
</gene>
<name>A0A835M987_9MAGN</name>
<proteinExistence type="predicted"/>
<keyword evidence="2" id="KW-1185">Reference proteome</keyword>
<evidence type="ECO:0000313" key="2">
    <source>
        <dbReference type="Proteomes" id="UP000631114"/>
    </source>
</evidence>
<protein>
    <recommendedName>
        <fullName evidence="3">RNase H type-1 domain-containing protein</fullName>
    </recommendedName>
</protein>